<organism evidence="1 2">
    <name type="scientific">Streptococcus vestibularis ATCC 49124</name>
    <dbReference type="NCBI Taxonomy" id="889206"/>
    <lineage>
        <taxon>Bacteria</taxon>
        <taxon>Bacillati</taxon>
        <taxon>Bacillota</taxon>
        <taxon>Bacilli</taxon>
        <taxon>Lactobacillales</taxon>
        <taxon>Streptococcaceae</taxon>
        <taxon>Streptococcus</taxon>
    </lineage>
</organism>
<sequence length="42" mass="4938">MKGRMLLTLIRDSCLNPNYRKLRQVEGTSCLDFLKKGDFYVN</sequence>
<evidence type="ECO:0000313" key="1">
    <source>
        <dbReference type="EMBL" id="EFX95687.1"/>
    </source>
</evidence>
<reference evidence="1 2" key="1">
    <citation type="submission" date="2011-01" db="EMBL/GenBank/DDBJ databases">
        <authorList>
            <person name="Muzny D."/>
            <person name="Qin X."/>
            <person name="Buhay C."/>
            <person name="Dugan-Rocha S."/>
            <person name="Ding Y."/>
            <person name="Chen G."/>
            <person name="Hawes A."/>
            <person name="Holder M."/>
            <person name="Jhangiani S."/>
            <person name="Johnson A."/>
            <person name="Khan Z."/>
            <person name="Li Z."/>
            <person name="Liu W."/>
            <person name="Liu X."/>
            <person name="Perez L."/>
            <person name="Shen H."/>
            <person name="Wang Q."/>
            <person name="Watt J."/>
            <person name="Xi L."/>
            <person name="Xin Y."/>
            <person name="Zhou J."/>
            <person name="Deng J."/>
            <person name="Jiang H."/>
            <person name="Liu Y."/>
            <person name="Qu J."/>
            <person name="Song X.-Z."/>
            <person name="Zhang L."/>
            <person name="Villasana D."/>
            <person name="Johnson A."/>
            <person name="Liu J."/>
            <person name="Liyanage D."/>
            <person name="Lorensuhewa L."/>
            <person name="Robinson T."/>
            <person name="Song A."/>
            <person name="Song B.-B."/>
            <person name="Dinh H."/>
            <person name="Thornton R."/>
            <person name="Coyle M."/>
            <person name="Francisco L."/>
            <person name="Jackson L."/>
            <person name="Javaid M."/>
            <person name="Korchina V."/>
            <person name="Kovar C."/>
            <person name="Mata R."/>
            <person name="Mathew T."/>
            <person name="Ngo R."/>
            <person name="Nguyen L."/>
            <person name="Nguyen N."/>
            <person name="Okwuonu G."/>
            <person name="Ongeri F."/>
            <person name="Pham C."/>
            <person name="Simmons D."/>
            <person name="Wilczek-Boney K."/>
            <person name="Hale W."/>
            <person name="Jakkamsetti A."/>
            <person name="Pham P."/>
            <person name="Ruth R."/>
            <person name="San Lucas F."/>
            <person name="Warren J."/>
            <person name="Zhang J."/>
            <person name="Zhao Z."/>
            <person name="Zhou C."/>
            <person name="Zhu D."/>
            <person name="Lee S."/>
            <person name="Bess C."/>
            <person name="Blankenburg K."/>
            <person name="Forbes L."/>
            <person name="Fu Q."/>
            <person name="Gubbala S."/>
            <person name="Hirani K."/>
            <person name="Jayaseelan J.C."/>
            <person name="Lara F."/>
            <person name="Munidasa M."/>
            <person name="Palculict T."/>
            <person name="Patil S."/>
            <person name="Pu L.-L."/>
            <person name="Saada N."/>
            <person name="Tang L."/>
            <person name="Weissenberger G."/>
            <person name="Zhu Y."/>
            <person name="Hemphill L."/>
            <person name="Shang Y."/>
            <person name="Youmans B."/>
            <person name="Ayvaz T."/>
            <person name="Ross M."/>
            <person name="Santibanez J."/>
            <person name="Aqrawi P."/>
            <person name="Gross S."/>
            <person name="Joshi V."/>
            <person name="Fowler G."/>
            <person name="Nazareth L."/>
            <person name="Reid J."/>
            <person name="Worley K."/>
            <person name="Petrosino J."/>
            <person name="Highlander S."/>
            <person name="Gibbs R."/>
        </authorList>
    </citation>
    <scope>NUCLEOTIDE SEQUENCE [LARGE SCALE GENOMIC DNA]</scope>
    <source>
        <strain evidence="1 2">ATCC 49124</strain>
    </source>
</reference>
<name>A0ABN0CFP8_STRVE</name>
<dbReference type="EMBL" id="AEVI01000067">
    <property type="protein sequence ID" value="EFX95687.1"/>
    <property type="molecule type" value="Genomic_DNA"/>
</dbReference>
<protein>
    <submittedName>
        <fullName evidence="1">Uncharacterized protein</fullName>
    </submittedName>
</protein>
<dbReference type="Proteomes" id="UP000003697">
    <property type="component" value="Unassembled WGS sequence"/>
</dbReference>
<comment type="caution">
    <text evidence="1">The sequence shown here is derived from an EMBL/GenBank/DDBJ whole genome shotgun (WGS) entry which is preliminary data.</text>
</comment>
<keyword evidence="2" id="KW-1185">Reference proteome</keyword>
<proteinExistence type="predicted"/>
<gene>
    <name evidence="1" type="ORF">HMPREF9425_1403</name>
</gene>
<accession>A0ABN0CFP8</accession>
<evidence type="ECO:0000313" key="2">
    <source>
        <dbReference type="Proteomes" id="UP000003697"/>
    </source>
</evidence>